<evidence type="ECO:0000313" key="3">
    <source>
        <dbReference type="Proteomes" id="UP000218810"/>
    </source>
</evidence>
<dbReference type="AlphaFoldDB" id="A0A2A2WMC5"/>
<dbReference type="Pfam" id="PF00462">
    <property type="entry name" value="Glutaredoxin"/>
    <property type="match status" value="1"/>
</dbReference>
<dbReference type="PROSITE" id="PS51354">
    <property type="entry name" value="GLUTAREDOXIN_2"/>
    <property type="match status" value="1"/>
</dbReference>
<proteinExistence type="predicted"/>
<dbReference type="RefSeq" id="WP_095718945.1">
    <property type="nucleotide sequence ID" value="NZ_NTGA01000025.1"/>
</dbReference>
<evidence type="ECO:0000259" key="1">
    <source>
        <dbReference type="Pfam" id="PF00462"/>
    </source>
</evidence>
<sequence>MSELRNDSDLTTDGVEALTLYTTSWCPFCTRLKKLLDEKAIGYVEIDVDADAEAAAFVESVNGGNRVVPTALYSDGTTATNPPASQVRAKLAELADA</sequence>
<dbReference type="OrthoDB" id="8991911at2"/>
<gene>
    <name evidence="2" type="ORF">CEY15_13875</name>
</gene>
<dbReference type="SUPFAM" id="SSF52833">
    <property type="entry name" value="Thioredoxin-like"/>
    <property type="match status" value="1"/>
</dbReference>
<accession>A0A2A2WMC5</accession>
<dbReference type="InterPro" id="IPR011915">
    <property type="entry name" value="GlrX_actino"/>
</dbReference>
<name>A0A2A2WMC5_9ACTN</name>
<evidence type="ECO:0000313" key="2">
    <source>
        <dbReference type="EMBL" id="PAY22331.1"/>
    </source>
</evidence>
<dbReference type="EMBL" id="NTGA01000025">
    <property type="protein sequence ID" value="PAY22331.1"/>
    <property type="molecule type" value="Genomic_DNA"/>
</dbReference>
<dbReference type="Proteomes" id="UP000218810">
    <property type="component" value="Unassembled WGS sequence"/>
</dbReference>
<keyword evidence="3" id="KW-1185">Reference proteome</keyword>
<reference evidence="3" key="1">
    <citation type="submission" date="2017-09" db="EMBL/GenBank/DDBJ databases">
        <authorList>
            <person name="Zhang Y."/>
            <person name="Huang X."/>
            <person name="Liu J."/>
            <person name="Lu L."/>
            <person name="Peng K."/>
        </authorList>
    </citation>
    <scope>NUCLEOTIDE SEQUENCE [LARGE SCALE GENOMIC DNA]</scope>
    <source>
        <strain evidence="3">S-XJ-1</strain>
    </source>
</reference>
<feature type="domain" description="Glutaredoxin" evidence="1">
    <location>
        <begin position="19"/>
        <end position="70"/>
    </location>
</feature>
<comment type="caution">
    <text evidence="2">The sequence shown here is derived from an EMBL/GenBank/DDBJ whole genome shotgun (WGS) entry which is preliminary data.</text>
</comment>
<organism evidence="2 3">
    <name type="scientific">Dietzia natronolimnaea</name>
    <dbReference type="NCBI Taxonomy" id="161920"/>
    <lineage>
        <taxon>Bacteria</taxon>
        <taxon>Bacillati</taxon>
        <taxon>Actinomycetota</taxon>
        <taxon>Actinomycetes</taxon>
        <taxon>Mycobacteriales</taxon>
        <taxon>Dietziaceae</taxon>
        <taxon>Dietzia</taxon>
    </lineage>
</organism>
<dbReference type="NCBIfam" id="TIGR02200">
    <property type="entry name" value="GlrX_actino"/>
    <property type="match status" value="1"/>
</dbReference>
<dbReference type="InterPro" id="IPR036249">
    <property type="entry name" value="Thioredoxin-like_sf"/>
</dbReference>
<dbReference type="InterPro" id="IPR002109">
    <property type="entry name" value="Glutaredoxin"/>
</dbReference>
<dbReference type="Gene3D" id="3.40.30.10">
    <property type="entry name" value="Glutaredoxin"/>
    <property type="match status" value="1"/>
</dbReference>
<protein>
    <submittedName>
        <fullName evidence="2">Glutaredoxin-like protein</fullName>
    </submittedName>
</protein>